<gene>
    <name evidence="1" type="ORF">GCM10025783_25040</name>
</gene>
<evidence type="ECO:0000313" key="2">
    <source>
        <dbReference type="Proteomes" id="UP001500121"/>
    </source>
</evidence>
<name>A0ABP8ZAZ1_9MICO</name>
<dbReference type="Proteomes" id="UP001500121">
    <property type="component" value="Unassembled WGS sequence"/>
</dbReference>
<evidence type="ECO:0008006" key="3">
    <source>
        <dbReference type="Google" id="ProtNLM"/>
    </source>
</evidence>
<organism evidence="1 2">
    <name type="scientific">Amnibacterium soli</name>
    <dbReference type="NCBI Taxonomy" id="1282736"/>
    <lineage>
        <taxon>Bacteria</taxon>
        <taxon>Bacillati</taxon>
        <taxon>Actinomycetota</taxon>
        <taxon>Actinomycetes</taxon>
        <taxon>Micrococcales</taxon>
        <taxon>Microbacteriaceae</taxon>
        <taxon>Amnibacterium</taxon>
    </lineage>
</organism>
<dbReference type="InterPro" id="IPR017853">
    <property type="entry name" value="GH"/>
</dbReference>
<dbReference type="Gene3D" id="3.20.20.80">
    <property type="entry name" value="Glycosidases"/>
    <property type="match status" value="1"/>
</dbReference>
<protein>
    <recommendedName>
        <fullName evidence="3">Beta-glucosidase</fullName>
    </recommendedName>
</protein>
<keyword evidence="2" id="KW-1185">Reference proteome</keyword>
<evidence type="ECO:0000313" key="1">
    <source>
        <dbReference type="EMBL" id="GAA4751475.1"/>
    </source>
</evidence>
<accession>A0ABP8ZAZ1</accession>
<sequence>MNEAFPPGSMTWLLGIEDTCVYPPARFDMAPLDEHELTEHNLRWREDLDSVRGLGASALRYGVNWPLVHTAPGTFEWSVLDERLRYAAGDLGLTVIADLVHYGTPTWLEGSFADPGYPAAIAEFAAAFAGRYRGLVEHLTPLNEPVTTASFCGLRGVWPPALSGWTGWTTVALSIVEGIRRSIAAARVANPDVVIVHVEASAIYTATEPDLEAHAELLRAIGALPTELLLGRVDSDHPMHGWLLEQGADAVALAGFLREVPAIDLLGVNYYPDLTPRDLVPVAGSVEQIAVNHWAAGLRDRLAWFAERYAVPMLVTETSIEGTEAVRADWLADSARAVLDLRNSGLDIRGYTWWPLLDFVDWSYASGGRNVEEFLLDPTGGERTAKAEVFADVSAGKTAFLRRMGLLALEEQPDGRLVRVQTAAAPVFRDLAARVAEADHVG</sequence>
<dbReference type="EMBL" id="BAABLP010000005">
    <property type="protein sequence ID" value="GAA4751475.1"/>
    <property type="molecule type" value="Genomic_DNA"/>
</dbReference>
<comment type="caution">
    <text evidence="1">The sequence shown here is derived from an EMBL/GenBank/DDBJ whole genome shotgun (WGS) entry which is preliminary data.</text>
</comment>
<reference evidence="2" key="1">
    <citation type="journal article" date="2019" name="Int. J. Syst. Evol. Microbiol.">
        <title>The Global Catalogue of Microorganisms (GCM) 10K type strain sequencing project: providing services to taxonomists for standard genome sequencing and annotation.</title>
        <authorList>
            <consortium name="The Broad Institute Genomics Platform"/>
            <consortium name="The Broad Institute Genome Sequencing Center for Infectious Disease"/>
            <person name="Wu L."/>
            <person name="Ma J."/>
        </authorList>
    </citation>
    <scope>NUCLEOTIDE SEQUENCE [LARGE SCALE GENOMIC DNA]</scope>
    <source>
        <strain evidence="2">JCM 19015</strain>
    </source>
</reference>
<proteinExistence type="predicted"/>
<dbReference type="SUPFAM" id="SSF51445">
    <property type="entry name" value="(Trans)glycosidases"/>
    <property type="match status" value="1"/>
</dbReference>